<reference evidence="2" key="2">
    <citation type="submission" date="2022-04" db="EMBL/GenBank/DDBJ databases">
        <title>Complete Genome Sequence of Flavobacterium sediminilitoris YSM-43, Isolated from a Tidal Sediment.</title>
        <authorList>
            <person name="Lee P.A."/>
        </authorList>
    </citation>
    <scope>NUCLEOTIDE SEQUENCE</scope>
    <source>
        <strain evidence="2">YSM-43</strain>
    </source>
</reference>
<protein>
    <recommendedName>
        <fullName evidence="4">Signal peptide-containing protein</fullName>
    </recommendedName>
</protein>
<dbReference type="Proteomes" id="UP000830454">
    <property type="component" value="Chromosome"/>
</dbReference>
<organism evidence="2 3">
    <name type="scientific">Flavobacterium sediminilitoris</name>
    <dbReference type="NCBI Taxonomy" id="2024526"/>
    <lineage>
        <taxon>Bacteria</taxon>
        <taxon>Pseudomonadati</taxon>
        <taxon>Bacteroidota</taxon>
        <taxon>Flavobacteriia</taxon>
        <taxon>Flavobacteriales</taxon>
        <taxon>Flavobacteriaceae</taxon>
        <taxon>Flavobacterium</taxon>
    </lineage>
</organism>
<keyword evidence="1" id="KW-0812">Transmembrane</keyword>
<evidence type="ECO:0000313" key="3">
    <source>
        <dbReference type="Proteomes" id="UP000830454"/>
    </source>
</evidence>
<keyword evidence="1" id="KW-0472">Membrane</keyword>
<reference evidence="2" key="1">
    <citation type="submission" date="2021-12" db="EMBL/GenBank/DDBJ databases">
        <authorList>
            <person name="Cha I.-T."/>
            <person name="Lee K.-E."/>
            <person name="Park S.-J."/>
        </authorList>
    </citation>
    <scope>NUCLEOTIDE SEQUENCE</scope>
    <source>
        <strain evidence="2">YSM-43</strain>
    </source>
</reference>
<dbReference type="RefSeq" id="WP_246915812.1">
    <property type="nucleotide sequence ID" value="NZ_CP090145.1"/>
</dbReference>
<feature type="transmembrane region" description="Helical" evidence="1">
    <location>
        <begin position="111"/>
        <end position="136"/>
    </location>
</feature>
<gene>
    <name evidence="2" type="ORF">LXD69_13650</name>
</gene>
<evidence type="ECO:0008006" key="4">
    <source>
        <dbReference type="Google" id="ProtNLM"/>
    </source>
</evidence>
<dbReference type="EMBL" id="CP090145">
    <property type="protein sequence ID" value="UOX33078.1"/>
    <property type="molecule type" value="Genomic_DNA"/>
</dbReference>
<keyword evidence="1" id="KW-1133">Transmembrane helix</keyword>
<feature type="transmembrane region" description="Helical" evidence="1">
    <location>
        <begin position="156"/>
        <end position="182"/>
    </location>
</feature>
<feature type="transmembrane region" description="Helical" evidence="1">
    <location>
        <begin position="80"/>
        <end position="99"/>
    </location>
</feature>
<proteinExistence type="predicted"/>
<accession>A0ABY4HK64</accession>
<keyword evidence="3" id="KW-1185">Reference proteome</keyword>
<name>A0ABY4HK64_9FLAO</name>
<evidence type="ECO:0000256" key="1">
    <source>
        <dbReference type="SAM" id="Phobius"/>
    </source>
</evidence>
<sequence length="189" mass="21514">MYKFLAFLLIIIISPFLGGLYGIIHDQITYTISEEYYTKFKFIQFGLENWGLGENIGTIENPEIKLRNPRFGATIVGTLATWWVGLIIGSFLGIIGLFIHKNGKQMIQTTFIAIFINTGIALFVGFIGLLYGKIFLINNIPSHWFFPKNLLDTNSFIMVSSMHNFSYIGGFIGLIIAIIYSIKQYYKLK</sequence>
<evidence type="ECO:0000313" key="2">
    <source>
        <dbReference type="EMBL" id="UOX33078.1"/>
    </source>
</evidence>